<proteinExistence type="predicted"/>
<evidence type="ECO:0000313" key="2">
    <source>
        <dbReference type="Proteomes" id="UP000199063"/>
    </source>
</evidence>
<evidence type="ECO:0000313" key="1">
    <source>
        <dbReference type="EMBL" id="SDN18745.1"/>
    </source>
</evidence>
<dbReference type="EMBL" id="FNHI01000021">
    <property type="protein sequence ID" value="SDN18745.1"/>
    <property type="molecule type" value="Genomic_DNA"/>
</dbReference>
<gene>
    <name evidence="1" type="ORF">SAMN05444921_12171</name>
</gene>
<accession>A0A1G9ZC48</accession>
<dbReference type="RefSeq" id="WP_093659353.1">
    <property type="nucleotide sequence ID" value="NZ_FNHI01000021.1"/>
</dbReference>
<keyword evidence="2" id="KW-1185">Reference proteome</keyword>
<dbReference type="STRING" id="1196353.SAMN05444921_12171"/>
<name>A0A1G9ZC48_9ACTN</name>
<reference evidence="2" key="1">
    <citation type="submission" date="2016-10" db="EMBL/GenBank/DDBJ databases">
        <authorList>
            <person name="Varghese N."/>
            <person name="Submissions S."/>
        </authorList>
    </citation>
    <scope>NUCLEOTIDE SEQUENCE [LARGE SCALE GENOMIC DNA]</scope>
    <source>
        <strain evidence="2">CGMCC 4.7042</strain>
    </source>
</reference>
<dbReference type="Proteomes" id="UP000199063">
    <property type="component" value="Unassembled WGS sequence"/>
</dbReference>
<dbReference type="GeneID" id="40832652"/>
<dbReference type="AlphaFoldDB" id="A0A1G9ZC48"/>
<sequence>MTINHRAEAIRLVEGVLRDPEFPELGNGGEGVIAAAQVHATLAAGETAAADVASYRHAIHTYRFALIRQVAEGLALSEGDEAHQHALGLAKYLDSVDLNIDREVDAYIEDIGWGDPRNAWLSPTARKAKRNAEIDVPF</sequence>
<organism evidence="1 2">
    <name type="scientific">Streptomyces wuyuanensis</name>
    <dbReference type="NCBI Taxonomy" id="1196353"/>
    <lineage>
        <taxon>Bacteria</taxon>
        <taxon>Bacillati</taxon>
        <taxon>Actinomycetota</taxon>
        <taxon>Actinomycetes</taxon>
        <taxon>Kitasatosporales</taxon>
        <taxon>Streptomycetaceae</taxon>
        <taxon>Streptomyces</taxon>
    </lineage>
</organism>
<protein>
    <submittedName>
        <fullName evidence="1">Uncharacterized protein</fullName>
    </submittedName>
</protein>